<evidence type="ECO:0000259" key="6">
    <source>
        <dbReference type="Pfam" id="PF00520"/>
    </source>
</evidence>
<dbReference type="GO" id="GO:0016020">
    <property type="term" value="C:membrane"/>
    <property type="evidence" value="ECO:0007669"/>
    <property type="project" value="UniProtKB-SubCell"/>
</dbReference>
<dbReference type="Pfam" id="PF00520">
    <property type="entry name" value="Ion_trans"/>
    <property type="match status" value="1"/>
</dbReference>
<comment type="subcellular location">
    <subcellularLocation>
        <location evidence="1">Membrane</location>
        <topology evidence="1">Multi-pass membrane protein</topology>
    </subcellularLocation>
</comment>
<evidence type="ECO:0000256" key="5">
    <source>
        <dbReference type="SAM" id="Phobius"/>
    </source>
</evidence>
<evidence type="ECO:0000256" key="3">
    <source>
        <dbReference type="ARBA" id="ARBA00022989"/>
    </source>
</evidence>
<accession>A0A7J6M1E6</accession>
<name>A0A7J6M1E6_PERCH</name>
<evidence type="ECO:0000256" key="4">
    <source>
        <dbReference type="ARBA" id="ARBA00023136"/>
    </source>
</evidence>
<evidence type="ECO:0000313" key="7">
    <source>
        <dbReference type="EMBL" id="KAF4665372.1"/>
    </source>
</evidence>
<keyword evidence="2 5" id="KW-0812">Transmembrane</keyword>
<dbReference type="InterPro" id="IPR027359">
    <property type="entry name" value="Volt_channel_dom_sf"/>
</dbReference>
<keyword evidence="4 5" id="KW-0472">Membrane</keyword>
<dbReference type="Gene3D" id="1.20.120.350">
    <property type="entry name" value="Voltage-gated potassium channels. Chain C"/>
    <property type="match status" value="1"/>
</dbReference>
<organism evidence="7 8">
    <name type="scientific">Perkinsus chesapeaki</name>
    <name type="common">Clam parasite</name>
    <name type="synonym">Perkinsus andrewsi</name>
    <dbReference type="NCBI Taxonomy" id="330153"/>
    <lineage>
        <taxon>Eukaryota</taxon>
        <taxon>Sar</taxon>
        <taxon>Alveolata</taxon>
        <taxon>Perkinsozoa</taxon>
        <taxon>Perkinsea</taxon>
        <taxon>Perkinsida</taxon>
        <taxon>Perkinsidae</taxon>
        <taxon>Perkinsus</taxon>
    </lineage>
</organism>
<feature type="transmembrane region" description="Helical" evidence="5">
    <location>
        <begin position="164"/>
        <end position="185"/>
    </location>
</feature>
<comment type="caution">
    <text evidence="7">The sequence shown here is derived from an EMBL/GenBank/DDBJ whole genome shotgun (WGS) entry which is preliminary data.</text>
</comment>
<keyword evidence="8" id="KW-1185">Reference proteome</keyword>
<dbReference type="SUPFAM" id="SSF81324">
    <property type="entry name" value="Voltage-gated potassium channels"/>
    <property type="match status" value="1"/>
</dbReference>
<dbReference type="InterPro" id="IPR005821">
    <property type="entry name" value="Ion_trans_dom"/>
</dbReference>
<dbReference type="AlphaFoldDB" id="A0A7J6M1E6"/>
<gene>
    <name evidence="7" type="ORF">FOL47_004639</name>
</gene>
<dbReference type="EMBL" id="JAAPAO010000263">
    <property type="protein sequence ID" value="KAF4665372.1"/>
    <property type="molecule type" value="Genomic_DNA"/>
</dbReference>
<dbReference type="GO" id="GO:0005216">
    <property type="term" value="F:monoatomic ion channel activity"/>
    <property type="evidence" value="ECO:0007669"/>
    <property type="project" value="InterPro"/>
</dbReference>
<protein>
    <recommendedName>
        <fullName evidence="6">Ion transport domain-containing protein</fullName>
    </recommendedName>
</protein>
<evidence type="ECO:0000256" key="2">
    <source>
        <dbReference type="ARBA" id="ARBA00022692"/>
    </source>
</evidence>
<dbReference type="Proteomes" id="UP000591131">
    <property type="component" value="Unassembled WGS sequence"/>
</dbReference>
<sequence length="476" mass="52586">MLTELRRRFAETSRALSERPAALDEPRVKKLNSTFACIITINLILVALETDTRCDGFNGNMAHEGLTTPCASSSSVLWSALEGACTAAYLLEAILRLKWIGVRYFITTAGLSDLLLASLSVLDGWILFHRPGTTTVKLLRLCRIIRLAWLTEKGRGLVNSTLGLIVNAPILRLYFCGGILVYVFACIQKTLLDIWEGTIPDETLKLFLACLLWSRLLTARSRMLISHLFVRIKILTRDNWNEHLVRPFDNPGLAIPAILFLTIAVFGLLYVLLAIIVENAVKEAQTSRCAAEARISARNAALLRDLAEIFKNIGSRADPVGRLSRQATVNVLYIPAIRRTLAMAGVSPYDVQELFKRMDFDGDNSVDSRAFAGALPHLAGLAKGRTVTDLKVTTARLLGRAQALMRNGETQLRTTEKVLQRANRLERIIGIVPTAMSAKSKASIFADVMAASSLPPREMATARRSTSHVLVAHKRR</sequence>
<evidence type="ECO:0000256" key="1">
    <source>
        <dbReference type="ARBA" id="ARBA00004141"/>
    </source>
</evidence>
<proteinExistence type="predicted"/>
<feature type="domain" description="Ion transport" evidence="6">
    <location>
        <begin position="34"/>
        <end position="285"/>
    </location>
</feature>
<evidence type="ECO:0000313" key="8">
    <source>
        <dbReference type="Proteomes" id="UP000591131"/>
    </source>
</evidence>
<keyword evidence="3 5" id="KW-1133">Transmembrane helix</keyword>
<reference evidence="7 8" key="1">
    <citation type="submission" date="2020-04" db="EMBL/GenBank/DDBJ databases">
        <title>Perkinsus chesapeaki whole genome sequence.</title>
        <authorList>
            <person name="Bogema D.R."/>
        </authorList>
    </citation>
    <scope>NUCLEOTIDE SEQUENCE [LARGE SCALE GENOMIC DNA]</scope>
    <source>
        <strain evidence="7">ATCC PRA-425</strain>
    </source>
</reference>
<feature type="transmembrane region" description="Helical" evidence="5">
    <location>
        <begin position="253"/>
        <end position="277"/>
    </location>
</feature>